<gene>
    <name evidence="1" type="ORF">COV55_03640</name>
</gene>
<name>A0A2H0NCG1_9BACT</name>
<dbReference type="AlphaFoldDB" id="A0A2H0NCG1"/>
<reference evidence="1 2" key="1">
    <citation type="submission" date="2017-09" db="EMBL/GenBank/DDBJ databases">
        <title>Depth-based differentiation of microbial function through sediment-hosted aquifers and enrichment of novel symbionts in the deep terrestrial subsurface.</title>
        <authorList>
            <person name="Probst A.J."/>
            <person name="Ladd B."/>
            <person name="Jarett J.K."/>
            <person name="Geller-Mcgrath D.E."/>
            <person name="Sieber C.M."/>
            <person name="Emerson J.B."/>
            <person name="Anantharaman K."/>
            <person name="Thomas B.C."/>
            <person name="Malmstrom R."/>
            <person name="Stieglmeier M."/>
            <person name="Klingl A."/>
            <person name="Woyke T."/>
            <person name="Ryan C.M."/>
            <person name="Banfield J.F."/>
        </authorList>
    </citation>
    <scope>NUCLEOTIDE SEQUENCE [LARGE SCALE GENOMIC DNA]</scope>
    <source>
        <strain evidence="1">CG11_big_fil_rev_8_21_14_0_20_36_20</strain>
    </source>
</reference>
<evidence type="ECO:0000313" key="2">
    <source>
        <dbReference type="Proteomes" id="UP000230564"/>
    </source>
</evidence>
<sequence>MREKNKEALSVEVTIEKKGFKALLVYKQKFFAGTSQVTLFETVNSDELVVGVNNFLAVHQMSIVFFNAQKIGEKDRTFGTLVYTDQICGCGNGCHCQID</sequence>
<proteinExistence type="predicted"/>
<comment type="caution">
    <text evidence="1">The sequence shown here is derived from an EMBL/GenBank/DDBJ whole genome shotgun (WGS) entry which is preliminary data.</text>
</comment>
<organism evidence="1 2">
    <name type="scientific">Candidatus Komeilibacteria bacterium CG11_big_fil_rev_8_21_14_0_20_36_20</name>
    <dbReference type="NCBI Taxonomy" id="1974477"/>
    <lineage>
        <taxon>Bacteria</taxon>
        <taxon>Candidatus Komeiliibacteriota</taxon>
    </lineage>
</organism>
<dbReference type="EMBL" id="PCWQ01000012">
    <property type="protein sequence ID" value="PIR06589.1"/>
    <property type="molecule type" value="Genomic_DNA"/>
</dbReference>
<protein>
    <submittedName>
        <fullName evidence="1">Uncharacterized protein</fullName>
    </submittedName>
</protein>
<accession>A0A2H0NCG1</accession>
<evidence type="ECO:0000313" key="1">
    <source>
        <dbReference type="EMBL" id="PIR06589.1"/>
    </source>
</evidence>
<dbReference type="Proteomes" id="UP000230564">
    <property type="component" value="Unassembled WGS sequence"/>
</dbReference>